<accession>A0A919Y5T4</accession>
<sequence length="61" mass="7181">MTYERMFGTLDMSFIFYLNGCRVRMTEILVTARSFLLTHARLLERRLLEVLYEGAHPALGR</sequence>
<gene>
    <name evidence="1" type="ORF">J41TS4_35360</name>
</gene>
<name>A0A919Y5T4_9BACL</name>
<dbReference type="AlphaFoldDB" id="A0A919Y5T4"/>
<dbReference type="Proteomes" id="UP000678895">
    <property type="component" value="Unassembled WGS sequence"/>
</dbReference>
<protein>
    <submittedName>
        <fullName evidence="1">Uncharacterized protein</fullName>
    </submittedName>
</protein>
<reference evidence="1" key="1">
    <citation type="submission" date="2021-03" db="EMBL/GenBank/DDBJ databases">
        <title>Antimicrobial resistance genes in bacteria isolated from Japanese honey, and their potential for conferring macrolide and lincosamide resistance in the American foulbrood pathogen Paenibacillus larvae.</title>
        <authorList>
            <person name="Okamoto M."/>
            <person name="Kumagai M."/>
            <person name="Kanamori H."/>
            <person name="Takamatsu D."/>
        </authorList>
    </citation>
    <scope>NUCLEOTIDE SEQUENCE</scope>
    <source>
        <strain evidence="1">J41TS4</strain>
    </source>
</reference>
<proteinExistence type="predicted"/>
<organism evidence="1 2">
    <name type="scientific">Paenibacillus apis</name>
    <dbReference type="NCBI Taxonomy" id="1792174"/>
    <lineage>
        <taxon>Bacteria</taxon>
        <taxon>Bacillati</taxon>
        <taxon>Bacillota</taxon>
        <taxon>Bacilli</taxon>
        <taxon>Bacillales</taxon>
        <taxon>Paenibacillaceae</taxon>
        <taxon>Paenibacillus</taxon>
    </lineage>
</organism>
<evidence type="ECO:0000313" key="1">
    <source>
        <dbReference type="EMBL" id="GIO43778.1"/>
    </source>
</evidence>
<keyword evidence="2" id="KW-1185">Reference proteome</keyword>
<dbReference type="EMBL" id="BORS01000012">
    <property type="protein sequence ID" value="GIO43778.1"/>
    <property type="molecule type" value="Genomic_DNA"/>
</dbReference>
<comment type="caution">
    <text evidence="1">The sequence shown here is derived from an EMBL/GenBank/DDBJ whole genome shotgun (WGS) entry which is preliminary data.</text>
</comment>
<evidence type="ECO:0000313" key="2">
    <source>
        <dbReference type="Proteomes" id="UP000678895"/>
    </source>
</evidence>